<dbReference type="AlphaFoldDB" id="D2EF11"/>
<evidence type="ECO:0000256" key="2">
    <source>
        <dbReference type="SAM" id="Phobius"/>
    </source>
</evidence>
<feature type="region of interest" description="Disordered" evidence="1">
    <location>
        <begin position="1"/>
        <end position="47"/>
    </location>
</feature>
<gene>
    <name evidence="3" type="ORF">BJBARM4_0318</name>
</gene>
<sequence length="516" mass="56768">MMGIKLNKKGQASAPTNPSGNTPDNSGSPKKAPLFSPPKKNKVKEVEVKEGKGKKVCPICKQGFKSYTELYAHMATQKPSGEGLSEGAIQILIPQYVTQYVKKIQNKENRKLFNGDKLVRSTKKYSLIILIFMILIAPLSVYFIFFAQSNVGISYTEITYGSIFSKITGLISYGISSISTFIAEVQNPNLLVSQPTVTAVNSTPTFLSFLTFSYPSNQEVVLTTNPQQGNILYSVYNNGNVPLGPGTPNNLEVNISCGNTYSPGAAQYCKDMLDKFTSPVENQISPPKIVNSNLVDILAPGETKENSTTFYLSCPSPSDKLTFPLSMSLLANFLVKNYTAAVILPVEFMSDSFQSQLVSSAQAFVPAEPSYNFYSAGPVQMEVYTVIKQPILTKIDSIPLEVTLDNHGQYHADINNISLYINKEFFPSNPSTSYWSCVTATSMERQGFAFPGSGYWNCYINNQKVLNSGTTFYLDLNPVNSLHGLHFNTITVLGYVNYNYNESLNMPVVVANQTCT</sequence>
<evidence type="ECO:0000256" key="1">
    <source>
        <dbReference type="SAM" id="MobiDB-lite"/>
    </source>
</evidence>
<accession>D2EF11</accession>
<evidence type="ECO:0000313" key="3">
    <source>
        <dbReference type="EMBL" id="EEZ93037.1"/>
    </source>
</evidence>
<feature type="compositionally biased region" description="Polar residues" evidence="1">
    <location>
        <begin position="13"/>
        <end position="28"/>
    </location>
</feature>
<reference evidence="3 4" key="1">
    <citation type="journal article" date="2010" name="Proc. Natl. Acad. Sci. U.S.A.">
        <title>Enigmatic, ultrasmall, uncultivated Archaea.</title>
        <authorList>
            <person name="Baker B.J."/>
            <person name="Comolli L.R."/>
            <person name="Dick G.J."/>
            <person name="Hauser L.J."/>
            <person name="Hyatt D."/>
            <person name="Dill B.D."/>
            <person name="Land M.L."/>
            <person name="Verberkmoes N.C."/>
            <person name="Hettich R.L."/>
            <person name="Banfield J.F."/>
        </authorList>
    </citation>
    <scope>NUCLEOTIDE SEQUENCE [LARGE SCALE GENOMIC DNA]</scope>
</reference>
<keyword evidence="2" id="KW-1133">Transmembrane helix</keyword>
<name>D2EF11_PARA4</name>
<organism evidence="3 4">
    <name type="scientific">Candidatus Parvarchaeum acidiphilum ARMAN-4</name>
    <dbReference type="NCBI Taxonomy" id="662760"/>
    <lineage>
        <taxon>Archaea</taxon>
        <taxon>Candidatus Parvarchaeota</taxon>
        <taxon>Candidatus Parvarchaeum</taxon>
    </lineage>
</organism>
<feature type="transmembrane region" description="Helical" evidence="2">
    <location>
        <begin position="127"/>
        <end position="147"/>
    </location>
</feature>
<keyword evidence="2" id="KW-0472">Membrane</keyword>
<dbReference type="EMBL" id="GG730043">
    <property type="protein sequence ID" value="EEZ93037.1"/>
    <property type="molecule type" value="Genomic_DNA"/>
</dbReference>
<proteinExistence type="predicted"/>
<evidence type="ECO:0000313" key="4">
    <source>
        <dbReference type="Proteomes" id="UP000009375"/>
    </source>
</evidence>
<keyword evidence="2" id="KW-0812">Transmembrane</keyword>
<protein>
    <submittedName>
        <fullName evidence="3">Uncharacterized protein</fullName>
    </submittedName>
</protein>
<dbReference type="Proteomes" id="UP000009375">
    <property type="component" value="Unassembled WGS sequence"/>
</dbReference>